<dbReference type="PANTHER" id="PTHR46051">
    <property type="entry name" value="SH2 DOMAIN-CONTAINING PROTEIN"/>
    <property type="match status" value="1"/>
</dbReference>
<evidence type="ECO:0000313" key="8">
    <source>
        <dbReference type="Proteomes" id="UP001178508"/>
    </source>
</evidence>
<dbReference type="GO" id="GO:0050776">
    <property type="term" value="P:regulation of immune response"/>
    <property type="evidence" value="ECO:0007669"/>
    <property type="project" value="TreeGrafter"/>
</dbReference>
<evidence type="ECO:0000256" key="5">
    <source>
        <dbReference type="PROSITE-ProRule" id="PRU00191"/>
    </source>
</evidence>
<dbReference type="Proteomes" id="UP001178508">
    <property type="component" value="Chromosome 14"/>
</dbReference>
<accession>A0AAV1GGJ9</accession>
<dbReference type="PROSITE" id="PS50001">
    <property type="entry name" value="SH2"/>
    <property type="match status" value="1"/>
</dbReference>
<dbReference type="PANTHER" id="PTHR46051:SF1">
    <property type="entry name" value="INOSITOL POLYPHOSPHATE-RELATED PHOSPHATASE DOMAIN-CONTAINING PROTEIN"/>
    <property type="match status" value="1"/>
</dbReference>
<evidence type="ECO:0000259" key="6">
    <source>
        <dbReference type="PROSITE" id="PS50001"/>
    </source>
</evidence>
<dbReference type="Gene3D" id="3.30.505.10">
    <property type="entry name" value="SH2 domain"/>
    <property type="match status" value="1"/>
</dbReference>
<dbReference type="SMART" id="SM00252">
    <property type="entry name" value="SH2"/>
    <property type="match status" value="1"/>
</dbReference>
<evidence type="ECO:0000313" key="7">
    <source>
        <dbReference type="EMBL" id="CAJ1071633.1"/>
    </source>
</evidence>
<gene>
    <name evidence="7" type="ORF">XNOV1_A021445</name>
</gene>
<evidence type="ECO:0000256" key="4">
    <source>
        <dbReference type="ARBA" id="ARBA00023130"/>
    </source>
</evidence>
<dbReference type="InterPro" id="IPR036860">
    <property type="entry name" value="SH2_dom_sf"/>
</dbReference>
<dbReference type="PRINTS" id="PR00401">
    <property type="entry name" value="SH2DOMAIN"/>
</dbReference>
<evidence type="ECO:0000256" key="1">
    <source>
        <dbReference type="ARBA" id="ARBA00022588"/>
    </source>
</evidence>
<proteinExistence type="predicted"/>
<dbReference type="InterPro" id="IPR000980">
    <property type="entry name" value="SH2"/>
</dbReference>
<dbReference type="AlphaFoldDB" id="A0AAV1GGJ9"/>
<name>A0AAV1GGJ9_XYRNO</name>
<dbReference type="GO" id="GO:0009966">
    <property type="term" value="P:regulation of signal transduction"/>
    <property type="evidence" value="ECO:0007669"/>
    <property type="project" value="TreeGrafter"/>
</dbReference>
<keyword evidence="2" id="KW-0391">Immunity</keyword>
<feature type="domain" description="SH2" evidence="6">
    <location>
        <begin position="42"/>
        <end position="139"/>
    </location>
</feature>
<keyword evidence="3 5" id="KW-0727">SH2 domain</keyword>
<dbReference type="GO" id="GO:0002250">
    <property type="term" value="P:adaptive immune response"/>
    <property type="evidence" value="ECO:0007669"/>
    <property type="project" value="UniProtKB-KW"/>
</dbReference>
<dbReference type="SUPFAM" id="SSF55550">
    <property type="entry name" value="SH2 domain"/>
    <property type="match status" value="1"/>
</dbReference>
<keyword evidence="4" id="KW-1064">Adaptive immunity</keyword>
<keyword evidence="8" id="KW-1185">Reference proteome</keyword>
<protein>
    <submittedName>
        <fullName evidence="7">SH2 domain-containing protein 1A-like</fullName>
    </submittedName>
</protein>
<evidence type="ECO:0000256" key="3">
    <source>
        <dbReference type="ARBA" id="ARBA00022999"/>
    </source>
</evidence>
<evidence type="ECO:0000256" key="2">
    <source>
        <dbReference type="ARBA" id="ARBA00022859"/>
    </source>
</evidence>
<dbReference type="EMBL" id="OY660877">
    <property type="protein sequence ID" value="CAJ1071633.1"/>
    <property type="molecule type" value="Genomic_DNA"/>
</dbReference>
<reference evidence="7" key="1">
    <citation type="submission" date="2023-08" db="EMBL/GenBank/DDBJ databases">
        <authorList>
            <person name="Alioto T."/>
            <person name="Alioto T."/>
            <person name="Gomez Garrido J."/>
        </authorList>
    </citation>
    <scope>NUCLEOTIDE SEQUENCE</scope>
</reference>
<dbReference type="Pfam" id="PF00017">
    <property type="entry name" value="SH2"/>
    <property type="match status" value="1"/>
</dbReference>
<keyword evidence="1" id="KW-0399">Innate immunity</keyword>
<sequence length="165" mass="18823">MLFPTLVICNRSAALSHCLTHTLSRSACLVNMEREGRLVQSIYYGRIGSEATERLLERFGHDGSFLLRDSETMQGAYCLCVRKAPFVHTYRLVCSTSGWYLHLQDSGVRWQTFRTLEGLIESYRRAPSNIRIAPLTDALDKTQIHNMSSEQEFIYMETCSQGSIC</sequence>
<organism evidence="7 8">
    <name type="scientific">Xyrichtys novacula</name>
    <name type="common">Pearly razorfish</name>
    <name type="synonym">Hemipteronotus novacula</name>
    <dbReference type="NCBI Taxonomy" id="13765"/>
    <lineage>
        <taxon>Eukaryota</taxon>
        <taxon>Metazoa</taxon>
        <taxon>Chordata</taxon>
        <taxon>Craniata</taxon>
        <taxon>Vertebrata</taxon>
        <taxon>Euteleostomi</taxon>
        <taxon>Actinopterygii</taxon>
        <taxon>Neopterygii</taxon>
        <taxon>Teleostei</taxon>
        <taxon>Neoteleostei</taxon>
        <taxon>Acanthomorphata</taxon>
        <taxon>Eupercaria</taxon>
        <taxon>Labriformes</taxon>
        <taxon>Labridae</taxon>
        <taxon>Xyrichtys</taxon>
    </lineage>
</organism>
<dbReference type="GO" id="GO:0045087">
    <property type="term" value="P:innate immune response"/>
    <property type="evidence" value="ECO:0007669"/>
    <property type="project" value="UniProtKB-KW"/>
</dbReference>